<dbReference type="RefSeq" id="WP_129989807.1">
    <property type="nucleotide sequence ID" value="NZ_SDPU01000045.1"/>
</dbReference>
<name>A0A4Q5IS14_9ACTN</name>
<dbReference type="OrthoDB" id="3759692at2"/>
<feature type="transmembrane region" description="Helical" evidence="2">
    <location>
        <begin position="47"/>
        <end position="69"/>
    </location>
</feature>
<reference evidence="3 4" key="1">
    <citation type="submission" date="2019-01" db="EMBL/GenBank/DDBJ databases">
        <title>Nocardioides guangzhouensis sp. nov., an actinobacterium isolated from soil.</title>
        <authorList>
            <person name="Fu Y."/>
            <person name="Cai Y."/>
            <person name="Lin Z."/>
            <person name="Chen P."/>
        </authorList>
    </citation>
    <scope>NUCLEOTIDE SEQUENCE [LARGE SCALE GENOMIC DNA]</scope>
    <source>
        <strain evidence="3 4">NBRC 105384</strain>
    </source>
</reference>
<gene>
    <name evidence="3" type="ORF">ETU37_22900</name>
</gene>
<keyword evidence="4" id="KW-1185">Reference proteome</keyword>
<keyword evidence="2" id="KW-0812">Transmembrane</keyword>
<sequence length="444" mass="46918">MSTPTTNRGIEERLTAALHARADQVTHDDLTTLLVPRPHRSPRPRRAAVTAVAVAAAAAAVVIALPLVGGDGGGGEEPQPAPAPTPTPSLVQQGRDEVLLDVDGDGEPDRAYLEDGELRLVASTGTQVGVPVPDGSVLLPAVTDAGTENPLAVAVPPAGEGVGAFFTFTDDTLVAEDLPESLAFAPGSTVWVDDIGALMIGEYDVDVPGDQRVAVTATVYRAARNGKLVEYGAGDLCWDRVADAHPLPCDQLPAERADPSLMFPTVETGSGVGETSGRFDGEYDRAEIVRRPSGALELVVTWDGVEHRTPLAEGDDVTLLDAGMVGGEADMPTFVVAQDYGRNTSYTVVAWWDGRYQAIPTADEGGWLGTGFVDDAGQVYQRTWLSQQGVLWTAHRIDPDVPDRYDLVRWSDRIGPTLVPVDQGEVCLDLDAGRKLADDACSAP</sequence>
<organism evidence="3 4">
    <name type="scientific">Nocardioides iriomotensis</name>
    <dbReference type="NCBI Taxonomy" id="715784"/>
    <lineage>
        <taxon>Bacteria</taxon>
        <taxon>Bacillati</taxon>
        <taxon>Actinomycetota</taxon>
        <taxon>Actinomycetes</taxon>
        <taxon>Propionibacteriales</taxon>
        <taxon>Nocardioidaceae</taxon>
        <taxon>Nocardioides</taxon>
    </lineage>
</organism>
<comment type="caution">
    <text evidence="3">The sequence shown here is derived from an EMBL/GenBank/DDBJ whole genome shotgun (WGS) entry which is preliminary data.</text>
</comment>
<proteinExistence type="predicted"/>
<evidence type="ECO:0000256" key="1">
    <source>
        <dbReference type="SAM" id="MobiDB-lite"/>
    </source>
</evidence>
<dbReference type="AlphaFoldDB" id="A0A4Q5IS14"/>
<evidence type="ECO:0000313" key="4">
    <source>
        <dbReference type="Proteomes" id="UP000291189"/>
    </source>
</evidence>
<dbReference type="Proteomes" id="UP000291189">
    <property type="component" value="Unassembled WGS sequence"/>
</dbReference>
<evidence type="ECO:0000313" key="3">
    <source>
        <dbReference type="EMBL" id="RYU08423.1"/>
    </source>
</evidence>
<evidence type="ECO:0000256" key="2">
    <source>
        <dbReference type="SAM" id="Phobius"/>
    </source>
</evidence>
<keyword evidence="2" id="KW-1133">Transmembrane helix</keyword>
<dbReference type="EMBL" id="SDPU01000045">
    <property type="protein sequence ID" value="RYU08423.1"/>
    <property type="molecule type" value="Genomic_DNA"/>
</dbReference>
<keyword evidence="2" id="KW-0472">Membrane</keyword>
<accession>A0A4Q5IS14</accession>
<feature type="region of interest" description="Disordered" evidence="1">
    <location>
        <begin position="71"/>
        <end position="91"/>
    </location>
</feature>
<protein>
    <submittedName>
        <fullName evidence="3">Uncharacterized protein</fullName>
    </submittedName>
</protein>